<dbReference type="Proteomes" id="UP000190423">
    <property type="component" value="Unassembled WGS sequence"/>
</dbReference>
<reference evidence="3 4" key="1">
    <citation type="submission" date="2017-02" db="EMBL/GenBank/DDBJ databases">
        <authorList>
            <person name="Peterson S.W."/>
        </authorList>
    </citation>
    <scope>NUCLEOTIDE SEQUENCE [LARGE SCALE GENOMIC DNA]</scope>
    <source>
        <strain evidence="3 4">ATCC BAA-908</strain>
    </source>
</reference>
<name>A0A1T4JJ20_TREPO</name>
<dbReference type="InterPro" id="IPR032533">
    <property type="entry name" value="DUF4954"/>
</dbReference>
<dbReference type="SUPFAM" id="SSF51161">
    <property type="entry name" value="Trimeric LpxA-like enzymes"/>
    <property type="match status" value="1"/>
</dbReference>
<evidence type="ECO:0000259" key="1">
    <source>
        <dbReference type="Pfam" id="PF16314"/>
    </source>
</evidence>
<dbReference type="Gene3D" id="2.160.10.10">
    <property type="entry name" value="Hexapeptide repeat proteins"/>
    <property type="match status" value="1"/>
</dbReference>
<dbReference type="Pfam" id="PF20683">
    <property type="entry name" value="DUF6819"/>
    <property type="match status" value="1"/>
</dbReference>
<protein>
    <recommendedName>
        <fullName evidence="5">DUF4954 domain-containing protein</fullName>
    </recommendedName>
</protein>
<sequence>MPVLTFIDKAKIDITVPEAYLKGKRRLTPAEISVLTDNLNSSEDPEWKNVYVDDDRFGFDPTLIKNSTFSGFVVLGRIWPAMLKYHDLELRTGIYNSKLRDVVTGNDNAIHNTAIDNYHIGSRIMLFNIQELSCTNHSKFGNGILKEGEPESNRIDIAVSNENGGRAVLPFEKMIPADAYIWSRYRDDNVLMERLKVITEAEYPKTLNTFGIIEDDAVIKNTTLIKDAKIGACAYIKGAFKIKNVTILSSSDEVSQIGEGVELVNGIVGYGCHIFYQAVAVRFVIGRNCQLKYGARLLNSVLGDNSTVSCCELLNNLIFPFHEQHHNSSFLIATTVLGQSNIAAGATIGSNHNSRSPDGEIIAGRGFWPGLSSSFKHNSRFASFVLIAKGSYQYELDIEYPFALVAQGESPDSPVHIIPAWWFMYDMFAIVRNKYKFSARDKRIQKIQHIETDPFAPDTMQEVEDAIDRLIDLTAENLSELAPERAEKADTPEKLRQAGKDFLHSKEAQSFTLHDNICQKKYGSIIYKPGNAYKMYRKIIKYFCTKTIVDFCSDNGFETVTEEVIEKIRKIPLYTDWENAGGQVIPQKKLNELFKKIKEGKINSWQEVHSFYDECQAHYTEYKAGYSLYLLERLYSAKIEDFPAAIYKDIIKDVTVISNDMYESSVSSREKDFTDYYRCMTYRNKNEMNAVLGTISDCGFLHTLKEDTETFNNRLKTVFSGMIQKK</sequence>
<dbReference type="GeneID" id="78315699"/>
<evidence type="ECO:0008006" key="5">
    <source>
        <dbReference type="Google" id="ProtNLM"/>
    </source>
</evidence>
<accession>A0A1T4JJ20</accession>
<dbReference type="EMBL" id="FUWG01000003">
    <property type="protein sequence ID" value="SJZ30118.1"/>
    <property type="molecule type" value="Genomic_DNA"/>
</dbReference>
<feature type="domain" description="DUF6819" evidence="2">
    <location>
        <begin position="575"/>
        <end position="654"/>
    </location>
</feature>
<dbReference type="Pfam" id="PF16314">
    <property type="entry name" value="DUF4954"/>
    <property type="match status" value="1"/>
</dbReference>
<feature type="domain" description="DUF4954" evidence="1">
    <location>
        <begin position="25"/>
        <end position="473"/>
    </location>
</feature>
<organism evidence="3 4">
    <name type="scientific">Treponema porcinum</name>
    <dbReference type="NCBI Taxonomy" id="261392"/>
    <lineage>
        <taxon>Bacteria</taxon>
        <taxon>Pseudomonadati</taxon>
        <taxon>Spirochaetota</taxon>
        <taxon>Spirochaetia</taxon>
        <taxon>Spirochaetales</taxon>
        <taxon>Treponemataceae</taxon>
        <taxon>Treponema</taxon>
    </lineage>
</organism>
<evidence type="ECO:0000313" key="3">
    <source>
        <dbReference type="EMBL" id="SJZ30118.1"/>
    </source>
</evidence>
<keyword evidence="4" id="KW-1185">Reference proteome</keyword>
<dbReference type="AlphaFoldDB" id="A0A1T4JJ20"/>
<gene>
    <name evidence="3" type="ORF">SAMN02745149_00379</name>
</gene>
<dbReference type="OrthoDB" id="9808076at2"/>
<dbReference type="InterPro" id="IPR011004">
    <property type="entry name" value="Trimer_LpxA-like_sf"/>
</dbReference>
<dbReference type="InterPro" id="IPR049208">
    <property type="entry name" value="DUF6819"/>
</dbReference>
<dbReference type="RefSeq" id="WP_078932308.1">
    <property type="nucleotide sequence ID" value="NZ_FUWG01000003.1"/>
</dbReference>
<dbReference type="STRING" id="261392.SAMN02745149_00379"/>
<evidence type="ECO:0000259" key="2">
    <source>
        <dbReference type="Pfam" id="PF20683"/>
    </source>
</evidence>
<evidence type="ECO:0000313" key="4">
    <source>
        <dbReference type="Proteomes" id="UP000190423"/>
    </source>
</evidence>
<proteinExistence type="predicted"/>